<dbReference type="KEGG" id="scm:SCHCO_02673261"/>
<keyword evidence="3" id="KW-1185">Reference proteome</keyword>
<dbReference type="HOGENOM" id="CLU_756847_0_0_1"/>
<dbReference type="InParanoid" id="D8QJP4"/>
<keyword evidence="1" id="KW-0175">Coiled coil</keyword>
<evidence type="ECO:0000256" key="1">
    <source>
        <dbReference type="SAM" id="Coils"/>
    </source>
</evidence>
<sequence length="439" mass="48806">MAPVPVNYDFGKAAAIVAAVAARRSNVEGHHVLGVYKKDCDLHDVMDVASNGNNLKFATDLANEGAEMQYEVTGVLWAKDLPPPSTVRINYGSRPDSTTLRFMKQSVTLVAMQSHVFEEGAKELERLRNFFARTVGVNVAIFNAAKTLHGSTMDIATRMFTSSKDAPEEEHISLSADIDPDGVLRLLLESEPGFVHCMDNHVDYLRVASESSSGKPTYMPCRPARFREGDIVTCTFVLALVPRKGRGNGYTMIKVLRQLALEHEMPTQDGVASDHFNGSPPRPSLKRPRKVVDLRRAHGGYIDVAYAVHSKKQIAVMKPGGAPRGSRFKPIVVKSIGQDLTSNARLQKAIDDRETLIMDAQRKIKALKDDKKSIRRAERDRDRAITNERRAREEVKRLLTVNKDLSTKNRELQVKYAKLKDVLKGIEETARVAHAAKEA</sequence>
<dbReference type="VEuPathDB" id="FungiDB:SCHCODRAFT_02672908"/>
<feature type="coiled-coil region" evidence="1">
    <location>
        <begin position="343"/>
        <end position="429"/>
    </location>
</feature>
<evidence type="ECO:0000313" key="2">
    <source>
        <dbReference type="EMBL" id="EFI91749.1"/>
    </source>
</evidence>
<proteinExistence type="predicted"/>
<dbReference type="EMBL" id="GL377315">
    <property type="protein sequence ID" value="EFI91749.1"/>
    <property type="molecule type" value="Genomic_DNA"/>
</dbReference>
<dbReference type="AlphaFoldDB" id="D8QJP4"/>
<dbReference type="OrthoDB" id="3269456at2759"/>
<reference evidence="2 3" key="1">
    <citation type="journal article" date="2010" name="Nat. Biotechnol.">
        <title>Genome sequence of the model mushroom Schizophyllum commune.</title>
        <authorList>
            <person name="Ohm R.A."/>
            <person name="de Jong J.F."/>
            <person name="Lugones L.G."/>
            <person name="Aerts A."/>
            <person name="Kothe E."/>
            <person name="Stajich J.E."/>
            <person name="de Vries R.P."/>
            <person name="Record E."/>
            <person name="Levasseur A."/>
            <person name="Baker S.E."/>
            <person name="Bartholomew K.A."/>
            <person name="Coutinho P.M."/>
            <person name="Erdmann S."/>
            <person name="Fowler T.J."/>
            <person name="Gathman A.C."/>
            <person name="Lombard V."/>
            <person name="Henrissat B."/>
            <person name="Knabe N."/>
            <person name="Kuees U."/>
            <person name="Lilly W.W."/>
            <person name="Lindquist E."/>
            <person name="Lucas S."/>
            <person name="Magnuson J.K."/>
            <person name="Piumi F."/>
            <person name="Raudaskoski M."/>
            <person name="Salamov A."/>
            <person name="Schmutz J."/>
            <person name="Schwarze F.W.M.R."/>
            <person name="vanKuyk P.A."/>
            <person name="Horton J.S."/>
            <person name="Grigoriev I.V."/>
            <person name="Woesten H.A.B."/>
        </authorList>
    </citation>
    <scope>NUCLEOTIDE SEQUENCE [LARGE SCALE GENOMIC DNA]</scope>
    <source>
        <strain evidence="3">H4-8 / FGSC 9210</strain>
    </source>
</reference>
<protein>
    <submittedName>
        <fullName evidence="2">Uncharacterized protein</fullName>
    </submittedName>
</protein>
<accession>D8QJP4</accession>
<feature type="non-terminal residue" evidence="2">
    <location>
        <position position="439"/>
    </location>
</feature>
<organism evidence="3">
    <name type="scientific">Schizophyllum commune (strain H4-8 / FGSC 9210)</name>
    <name type="common">Split gill fungus</name>
    <dbReference type="NCBI Taxonomy" id="578458"/>
    <lineage>
        <taxon>Eukaryota</taxon>
        <taxon>Fungi</taxon>
        <taxon>Dikarya</taxon>
        <taxon>Basidiomycota</taxon>
        <taxon>Agaricomycotina</taxon>
        <taxon>Agaricomycetes</taxon>
        <taxon>Agaricomycetidae</taxon>
        <taxon>Agaricales</taxon>
        <taxon>Schizophyllaceae</taxon>
        <taxon>Schizophyllum</taxon>
    </lineage>
</organism>
<dbReference type="GeneID" id="9593692"/>
<evidence type="ECO:0000313" key="3">
    <source>
        <dbReference type="Proteomes" id="UP000007431"/>
    </source>
</evidence>
<name>D8QJP4_SCHCM</name>
<dbReference type="RefSeq" id="XP_003026652.1">
    <property type="nucleotide sequence ID" value="XM_003026606.1"/>
</dbReference>
<dbReference type="VEuPathDB" id="FungiDB:SCHCODRAFT_02673261"/>
<gene>
    <name evidence="2" type="ORF">SCHCODRAFT_114068</name>
</gene>
<dbReference type="Proteomes" id="UP000007431">
    <property type="component" value="Unassembled WGS sequence"/>
</dbReference>